<dbReference type="Pfam" id="PF05699">
    <property type="entry name" value="Dimer_Tnp_hAT"/>
    <property type="match status" value="1"/>
</dbReference>
<feature type="region of interest" description="Disordered" evidence="1">
    <location>
        <begin position="108"/>
        <end position="131"/>
    </location>
</feature>
<gene>
    <name evidence="4" type="ORF">FA13DRAFT_1634742</name>
</gene>
<feature type="domain" description="HAT C-terminal dimerisation" evidence="3">
    <location>
        <begin position="1"/>
        <end position="51"/>
    </location>
</feature>
<feature type="non-terminal residue" evidence="4">
    <location>
        <position position="1"/>
    </location>
</feature>
<dbReference type="InterPro" id="IPR012337">
    <property type="entry name" value="RNaseH-like_sf"/>
</dbReference>
<dbReference type="SUPFAM" id="SSF53098">
    <property type="entry name" value="Ribonuclease H-like"/>
    <property type="match status" value="1"/>
</dbReference>
<protein>
    <recommendedName>
        <fullName evidence="3">HAT C-terminal dimerisation domain-containing protein</fullName>
    </recommendedName>
</protein>
<evidence type="ECO:0000256" key="1">
    <source>
        <dbReference type="SAM" id="MobiDB-lite"/>
    </source>
</evidence>
<accession>A0A4Y7T1A3</accession>
<dbReference type="EMBL" id="QPFP01000041">
    <property type="protein sequence ID" value="TEB27309.1"/>
    <property type="molecule type" value="Genomic_DNA"/>
</dbReference>
<keyword evidence="2" id="KW-0732">Signal</keyword>
<organism evidence="4 5">
    <name type="scientific">Coprinellus micaceus</name>
    <name type="common">Glistening ink-cap mushroom</name>
    <name type="synonym">Coprinus micaceus</name>
    <dbReference type="NCBI Taxonomy" id="71717"/>
    <lineage>
        <taxon>Eukaryota</taxon>
        <taxon>Fungi</taxon>
        <taxon>Dikarya</taxon>
        <taxon>Basidiomycota</taxon>
        <taxon>Agaricomycotina</taxon>
        <taxon>Agaricomycetes</taxon>
        <taxon>Agaricomycetidae</taxon>
        <taxon>Agaricales</taxon>
        <taxon>Agaricineae</taxon>
        <taxon>Psathyrellaceae</taxon>
        <taxon>Coprinellus</taxon>
    </lineage>
</organism>
<dbReference type="AlphaFoldDB" id="A0A4Y7T1A3"/>
<feature type="chain" id="PRO_5021423747" description="HAT C-terminal dimerisation domain-containing protein" evidence="2">
    <location>
        <begin position="19"/>
        <end position="131"/>
    </location>
</feature>
<evidence type="ECO:0000313" key="4">
    <source>
        <dbReference type="EMBL" id="TEB27309.1"/>
    </source>
</evidence>
<dbReference type="InterPro" id="IPR008906">
    <property type="entry name" value="HATC_C_dom"/>
</dbReference>
<evidence type="ECO:0000256" key="2">
    <source>
        <dbReference type="SAM" id="SignalP"/>
    </source>
</evidence>
<dbReference type="OrthoDB" id="3262464at2759"/>
<sequence length="131" mass="14558">YPLLFCLAVDILPVRASAVPCERAFSSSRETDVLRRSSMLPLMMEILQILKFIYRVDRLTFTDNLLSTPFEQSILDIDPEKINALMAGGKIDELCSLVNKAWVGWGVSQASDPQDGSVVEVSSDEDSEDDT</sequence>
<reference evidence="4 5" key="1">
    <citation type="journal article" date="2019" name="Nat. Ecol. Evol.">
        <title>Megaphylogeny resolves global patterns of mushroom evolution.</title>
        <authorList>
            <person name="Varga T."/>
            <person name="Krizsan K."/>
            <person name="Foldi C."/>
            <person name="Dima B."/>
            <person name="Sanchez-Garcia M."/>
            <person name="Sanchez-Ramirez S."/>
            <person name="Szollosi G.J."/>
            <person name="Szarkandi J.G."/>
            <person name="Papp V."/>
            <person name="Albert L."/>
            <person name="Andreopoulos W."/>
            <person name="Angelini C."/>
            <person name="Antonin V."/>
            <person name="Barry K.W."/>
            <person name="Bougher N.L."/>
            <person name="Buchanan P."/>
            <person name="Buyck B."/>
            <person name="Bense V."/>
            <person name="Catcheside P."/>
            <person name="Chovatia M."/>
            <person name="Cooper J."/>
            <person name="Damon W."/>
            <person name="Desjardin D."/>
            <person name="Finy P."/>
            <person name="Geml J."/>
            <person name="Haridas S."/>
            <person name="Hughes K."/>
            <person name="Justo A."/>
            <person name="Karasinski D."/>
            <person name="Kautmanova I."/>
            <person name="Kiss B."/>
            <person name="Kocsube S."/>
            <person name="Kotiranta H."/>
            <person name="LaButti K.M."/>
            <person name="Lechner B.E."/>
            <person name="Liimatainen K."/>
            <person name="Lipzen A."/>
            <person name="Lukacs Z."/>
            <person name="Mihaltcheva S."/>
            <person name="Morgado L.N."/>
            <person name="Niskanen T."/>
            <person name="Noordeloos M.E."/>
            <person name="Ohm R.A."/>
            <person name="Ortiz-Santana B."/>
            <person name="Ovrebo C."/>
            <person name="Racz N."/>
            <person name="Riley R."/>
            <person name="Savchenko A."/>
            <person name="Shiryaev A."/>
            <person name="Soop K."/>
            <person name="Spirin V."/>
            <person name="Szebenyi C."/>
            <person name="Tomsovsky M."/>
            <person name="Tulloss R.E."/>
            <person name="Uehling J."/>
            <person name="Grigoriev I.V."/>
            <person name="Vagvolgyi C."/>
            <person name="Papp T."/>
            <person name="Martin F.M."/>
            <person name="Miettinen O."/>
            <person name="Hibbett D.S."/>
            <person name="Nagy L.G."/>
        </authorList>
    </citation>
    <scope>NUCLEOTIDE SEQUENCE [LARGE SCALE GENOMIC DNA]</scope>
    <source>
        <strain evidence="4 5">FP101781</strain>
    </source>
</reference>
<proteinExistence type="predicted"/>
<comment type="caution">
    <text evidence="4">The sequence shown here is derived from an EMBL/GenBank/DDBJ whole genome shotgun (WGS) entry which is preliminary data.</text>
</comment>
<evidence type="ECO:0000313" key="5">
    <source>
        <dbReference type="Proteomes" id="UP000298030"/>
    </source>
</evidence>
<feature type="signal peptide" evidence="2">
    <location>
        <begin position="1"/>
        <end position="18"/>
    </location>
</feature>
<evidence type="ECO:0000259" key="3">
    <source>
        <dbReference type="Pfam" id="PF05699"/>
    </source>
</evidence>
<keyword evidence="5" id="KW-1185">Reference proteome</keyword>
<dbReference type="Proteomes" id="UP000298030">
    <property type="component" value="Unassembled WGS sequence"/>
</dbReference>
<name>A0A4Y7T1A3_COPMI</name>
<feature type="compositionally biased region" description="Acidic residues" evidence="1">
    <location>
        <begin position="122"/>
        <end position="131"/>
    </location>
</feature>
<dbReference type="GO" id="GO:0046983">
    <property type="term" value="F:protein dimerization activity"/>
    <property type="evidence" value="ECO:0007669"/>
    <property type="project" value="InterPro"/>
</dbReference>